<sequence length="75" mass="8248">MRSILGGLAVLVPAESNTLRSPLVRDPRRIDRIADVLVPEAHIEVSTSDRRESAKKMHTYKIISKSAQAAKLPDA</sequence>
<dbReference type="Proteomes" id="UP000812287">
    <property type="component" value="Unassembled WGS sequence"/>
</dbReference>
<keyword evidence="2" id="KW-1185">Reference proteome</keyword>
<comment type="caution">
    <text evidence="1">The sequence shown here is derived from an EMBL/GenBank/DDBJ whole genome shotgun (WGS) entry which is preliminary data.</text>
</comment>
<dbReference type="EMBL" id="MU250543">
    <property type="protein sequence ID" value="KAG7443732.1"/>
    <property type="molecule type" value="Genomic_DNA"/>
</dbReference>
<organism evidence="1 2">
    <name type="scientific">Guyanagaster necrorhizus</name>
    <dbReference type="NCBI Taxonomy" id="856835"/>
    <lineage>
        <taxon>Eukaryota</taxon>
        <taxon>Fungi</taxon>
        <taxon>Dikarya</taxon>
        <taxon>Basidiomycota</taxon>
        <taxon>Agaricomycotina</taxon>
        <taxon>Agaricomycetes</taxon>
        <taxon>Agaricomycetidae</taxon>
        <taxon>Agaricales</taxon>
        <taxon>Marasmiineae</taxon>
        <taxon>Physalacriaceae</taxon>
        <taxon>Guyanagaster</taxon>
    </lineage>
</organism>
<evidence type="ECO:0000313" key="2">
    <source>
        <dbReference type="Proteomes" id="UP000812287"/>
    </source>
</evidence>
<proteinExistence type="predicted"/>
<protein>
    <submittedName>
        <fullName evidence="1">Uncharacterized protein</fullName>
    </submittedName>
</protein>
<accession>A0A9P7VN79</accession>
<evidence type="ECO:0000313" key="1">
    <source>
        <dbReference type="EMBL" id="KAG7443732.1"/>
    </source>
</evidence>
<gene>
    <name evidence="1" type="ORF">BT62DRAFT_1008792</name>
</gene>
<dbReference type="RefSeq" id="XP_043037232.1">
    <property type="nucleotide sequence ID" value="XM_043177487.1"/>
</dbReference>
<dbReference type="AlphaFoldDB" id="A0A9P7VN79"/>
<dbReference type="GeneID" id="66099774"/>
<name>A0A9P7VN79_9AGAR</name>
<reference evidence="1" key="1">
    <citation type="submission" date="2020-11" db="EMBL/GenBank/DDBJ databases">
        <title>Adaptations for nitrogen fixation in a non-lichenized fungal sporocarp promotes dispersal by wood-feeding termites.</title>
        <authorList>
            <consortium name="DOE Joint Genome Institute"/>
            <person name="Koch R.A."/>
            <person name="Yoon G."/>
            <person name="Arayal U."/>
            <person name="Lail K."/>
            <person name="Amirebrahimi M."/>
            <person name="Labutti K."/>
            <person name="Lipzen A."/>
            <person name="Riley R."/>
            <person name="Barry K."/>
            <person name="Henrissat B."/>
            <person name="Grigoriev I.V."/>
            <person name="Herr J.R."/>
            <person name="Aime M.C."/>
        </authorList>
    </citation>
    <scope>NUCLEOTIDE SEQUENCE</scope>
    <source>
        <strain evidence="1">MCA 3950</strain>
    </source>
</reference>